<dbReference type="PANTHER" id="PTHR13774:SF17">
    <property type="entry name" value="PHENAZINE BIOSYNTHESIS-LIKE DOMAIN-CONTAINING PROTEIN"/>
    <property type="match status" value="1"/>
</dbReference>
<evidence type="ECO:0000313" key="5">
    <source>
        <dbReference type="Proteomes" id="UP001530315"/>
    </source>
</evidence>
<organism evidence="4 5">
    <name type="scientific">Stephanodiscus triporus</name>
    <dbReference type="NCBI Taxonomy" id="2934178"/>
    <lineage>
        <taxon>Eukaryota</taxon>
        <taxon>Sar</taxon>
        <taxon>Stramenopiles</taxon>
        <taxon>Ochrophyta</taxon>
        <taxon>Bacillariophyta</taxon>
        <taxon>Coscinodiscophyceae</taxon>
        <taxon>Thalassiosirophycidae</taxon>
        <taxon>Stephanodiscales</taxon>
        <taxon>Stephanodiscaceae</taxon>
        <taxon>Stephanodiscus</taxon>
    </lineage>
</organism>
<comment type="caution">
    <text evidence="4">The sequence shown here is derived from an EMBL/GenBank/DDBJ whole genome shotgun (WGS) entry which is preliminary data.</text>
</comment>
<gene>
    <name evidence="4" type="ORF">ACHAW5_002419</name>
</gene>
<dbReference type="Pfam" id="PF00583">
    <property type="entry name" value="Acetyltransf_1"/>
    <property type="match status" value="1"/>
</dbReference>
<dbReference type="CDD" id="cd04301">
    <property type="entry name" value="NAT_SF"/>
    <property type="match status" value="1"/>
</dbReference>
<dbReference type="Gene3D" id="3.10.310.10">
    <property type="entry name" value="Diaminopimelate Epimerase, Chain A, domain 1"/>
    <property type="match status" value="2"/>
</dbReference>
<keyword evidence="5" id="KW-1185">Reference proteome</keyword>
<name>A0ABD3NAY8_9STRA</name>
<dbReference type="PANTHER" id="PTHR13774">
    <property type="entry name" value="PHENAZINE BIOSYNTHESIS PROTEIN"/>
    <property type="match status" value="1"/>
</dbReference>
<dbReference type="EMBL" id="JALLAZ020001541">
    <property type="protein sequence ID" value="KAL3773255.1"/>
    <property type="molecule type" value="Genomic_DNA"/>
</dbReference>
<dbReference type="InterPro" id="IPR016181">
    <property type="entry name" value="Acyl_CoA_acyltransferase"/>
</dbReference>
<dbReference type="Proteomes" id="UP001530315">
    <property type="component" value="Unassembled WGS sequence"/>
</dbReference>
<protein>
    <recommendedName>
        <fullName evidence="3">N-acetyltransferase domain-containing protein</fullName>
    </recommendedName>
</protein>
<dbReference type="InterPro" id="IPR000182">
    <property type="entry name" value="GNAT_dom"/>
</dbReference>
<evidence type="ECO:0000256" key="2">
    <source>
        <dbReference type="ARBA" id="ARBA00023235"/>
    </source>
</evidence>
<comment type="similarity">
    <text evidence="1">Belongs to the PhzF family.</text>
</comment>
<accession>A0ABD3NAY8</accession>
<keyword evidence="2" id="KW-0413">Isomerase</keyword>
<evidence type="ECO:0000313" key="4">
    <source>
        <dbReference type="EMBL" id="KAL3773255.1"/>
    </source>
</evidence>
<sequence>MMNNGDSNLLSRVIFRTVQPTDVSRCYQIESASYPEDEAASKSTLQYRQHHAAPFFRCAFLVGDDNGNTSGRTSASSIISYQGRSSFNPSMTLCGNIIGFVCSTRCKSLTADAMKAHDATGKILAIHSVVVDERYRNLGVASAMLQDYVSSMERLNTRGGLKVKMEKVVLLAKKNLLAFYVRNGFMAMGVSPVVHGKEQWFELERNFAPAEDSDVKTYQCYIVDSFADVENQGTGNPAGVVVLNNPPGLTFSNNGDTDIDGSLDEIEDTENVESKVLDRGVKWMSLVAKEFNQSETAFIWPLPRIQTVLNGGAYPQQNNTESPAYAIRYYTRSGTEVDLCGHATLAAAFCVFRPKKIDPKQTVSFFAKNDELHAELLVSSANSLPADPTSVSDKASRISMSFPWKHLTPLPADKHNGVLRMMSQAFFCATVFLFGRDQSLAYFTQHVVHIGITDGNEDLLIELTEEAFDSLHGVKVDYGELSTSEVYSRGVIICCCASLQPSSIDFRSRFFGPKVGIDEDPVTGSSFCSLGPYFGNKLGKSVVIGRQESERGGLVECILKQEEGRVSIIGTAVMTVSGQLSIRM</sequence>
<evidence type="ECO:0000259" key="3">
    <source>
        <dbReference type="PROSITE" id="PS51186"/>
    </source>
</evidence>
<reference evidence="4 5" key="1">
    <citation type="submission" date="2024-10" db="EMBL/GenBank/DDBJ databases">
        <title>Updated reference genomes for cyclostephanoid diatoms.</title>
        <authorList>
            <person name="Roberts W.R."/>
            <person name="Alverson A.J."/>
        </authorList>
    </citation>
    <scope>NUCLEOTIDE SEQUENCE [LARGE SCALE GENOMIC DNA]</scope>
    <source>
        <strain evidence="4 5">AJA276-08</strain>
    </source>
</reference>
<proteinExistence type="inferred from homology"/>
<dbReference type="SUPFAM" id="SSF55729">
    <property type="entry name" value="Acyl-CoA N-acyltransferases (Nat)"/>
    <property type="match status" value="1"/>
</dbReference>
<dbReference type="Pfam" id="PF02567">
    <property type="entry name" value="PhzC-PhzF"/>
    <property type="match status" value="1"/>
</dbReference>
<dbReference type="SUPFAM" id="SSF54506">
    <property type="entry name" value="Diaminopimelate epimerase-like"/>
    <property type="match status" value="1"/>
</dbReference>
<dbReference type="GO" id="GO:0016853">
    <property type="term" value="F:isomerase activity"/>
    <property type="evidence" value="ECO:0007669"/>
    <property type="project" value="UniProtKB-KW"/>
</dbReference>
<evidence type="ECO:0000256" key="1">
    <source>
        <dbReference type="ARBA" id="ARBA00008270"/>
    </source>
</evidence>
<dbReference type="InterPro" id="IPR003719">
    <property type="entry name" value="Phenazine_PhzF-like"/>
</dbReference>
<dbReference type="AlphaFoldDB" id="A0ABD3NAY8"/>
<feature type="domain" description="N-acetyltransferase" evidence="3">
    <location>
        <begin position="13"/>
        <end position="206"/>
    </location>
</feature>
<dbReference type="PROSITE" id="PS51186">
    <property type="entry name" value="GNAT"/>
    <property type="match status" value="1"/>
</dbReference>
<dbReference type="Gene3D" id="3.40.630.30">
    <property type="match status" value="1"/>
</dbReference>